<protein>
    <submittedName>
        <fullName evidence="1">Uncharacterized protein</fullName>
    </submittedName>
</protein>
<proteinExistence type="predicted"/>
<gene>
    <name evidence="1" type="ORF">L1987_81231</name>
</gene>
<organism evidence="1 2">
    <name type="scientific">Smallanthus sonchifolius</name>
    <dbReference type="NCBI Taxonomy" id="185202"/>
    <lineage>
        <taxon>Eukaryota</taxon>
        <taxon>Viridiplantae</taxon>
        <taxon>Streptophyta</taxon>
        <taxon>Embryophyta</taxon>
        <taxon>Tracheophyta</taxon>
        <taxon>Spermatophyta</taxon>
        <taxon>Magnoliopsida</taxon>
        <taxon>eudicotyledons</taxon>
        <taxon>Gunneridae</taxon>
        <taxon>Pentapetalae</taxon>
        <taxon>asterids</taxon>
        <taxon>campanulids</taxon>
        <taxon>Asterales</taxon>
        <taxon>Asteraceae</taxon>
        <taxon>Asteroideae</taxon>
        <taxon>Heliantheae alliance</taxon>
        <taxon>Millerieae</taxon>
        <taxon>Smallanthus</taxon>
    </lineage>
</organism>
<comment type="caution">
    <text evidence="1">The sequence shown here is derived from an EMBL/GenBank/DDBJ whole genome shotgun (WGS) entry which is preliminary data.</text>
</comment>
<sequence>MGEDGTNYRWLTESSRASAARVACWCDGVRITDDHRKVNWKMYNVSGGVKLFPYKRIIFQFWRPLADGGRLVTLYEVSI</sequence>
<accession>A0ACB8YRH4</accession>
<dbReference type="EMBL" id="CM042044">
    <property type="protein sequence ID" value="KAI3687534.1"/>
    <property type="molecule type" value="Genomic_DNA"/>
</dbReference>
<name>A0ACB8YRH4_9ASTR</name>
<keyword evidence="2" id="KW-1185">Reference proteome</keyword>
<reference evidence="1 2" key="2">
    <citation type="journal article" date="2022" name="Mol. Ecol. Resour.">
        <title>The genomes of chicory, endive, great burdock and yacon provide insights into Asteraceae paleo-polyploidization history and plant inulin production.</title>
        <authorList>
            <person name="Fan W."/>
            <person name="Wang S."/>
            <person name="Wang H."/>
            <person name="Wang A."/>
            <person name="Jiang F."/>
            <person name="Liu H."/>
            <person name="Zhao H."/>
            <person name="Xu D."/>
            <person name="Zhang Y."/>
        </authorList>
    </citation>
    <scope>NUCLEOTIDE SEQUENCE [LARGE SCALE GENOMIC DNA]</scope>
    <source>
        <strain evidence="2">cv. Yunnan</strain>
        <tissue evidence="1">Leaves</tissue>
    </source>
</reference>
<dbReference type="Proteomes" id="UP001056120">
    <property type="component" value="Linkage Group LG27"/>
</dbReference>
<evidence type="ECO:0000313" key="2">
    <source>
        <dbReference type="Proteomes" id="UP001056120"/>
    </source>
</evidence>
<reference evidence="2" key="1">
    <citation type="journal article" date="2022" name="Mol. Ecol. Resour.">
        <title>The genomes of chicory, endive, great burdock and yacon provide insights into Asteraceae palaeo-polyploidization history and plant inulin production.</title>
        <authorList>
            <person name="Fan W."/>
            <person name="Wang S."/>
            <person name="Wang H."/>
            <person name="Wang A."/>
            <person name="Jiang F."/>
            <person name="Liu H."/>
            <person name="Zhao H."/>
            <person name="Xu D."/>
            <person name="Zhang Y."/>
        </authorList>
    </citation>
    <scope>NUCLEOTIDE SEQUENCE [LARGE SCALE GENOMIC DNA]</scope>
    <source>
        <strain evidence="2">cv. Yunnan</strain>
    </source>
</reference>
<evidence type="ECO:0000313" key="1">
    <source>
        <dbReference type="EMBL" id="KAI3687534.1"/>
    </source>
</evidence>